<accession>A0A5C3Q408</accession>
<gene>
    <name evidence="2" type="ORF">BDV98DRAFT_471331</name>
</gene>
<evidence type="ECO:0000313" key="2">
    <source>
        <dbReference type="EMBL" id="TFK96804.1"/>
    </source>
</evidence>
<sequence>VYEPHIAPKIEVWAESFIANRAAKRRRREGVSVGVSAASDHDESPLVPRGASISGGSVRRDERSSSTYELETMVSKEVDEWRTEVQRSQGSTL</sequence>
<feature type="region of interest" description="Disordered" evidence="1">
    <location>
        <begin position="28"/>
        <end position="73"/>
    </location>
</feature>
<dbReference type="AlphaFoldDB" id="A0A5C3Q408"/>
<evidence type="ECO:0000256" key="1">
    <source>
        <dbReference type="SAM" id="MobiDB-lite"/>
    </source>
</evidence>
<evidence type="ECO:0000313" key="3">
    <source>
        <dbReference type="Proteomes" id="UP000305067"/>
    </source>
</evidence>
<organism evidence="2 3">
    <name type="scientific">Pterulicium gracile</name>
    <dbReference type="NCBI Taxonomy" id="1884261"/>
    <lineage>
        <taxon>Eukaryota</taxon>
        <taxon>Fungi</taxon>
        <taxon>Dikarya</taxon>
        <taxon>Basidiomycota</taxon>
        <taxon>Agaricomycotina</taxon>
        <taxon>Agaricomycetes</taxon>
        <taxon>Agaricomycetidae</taxon>
        <taxon>Agaricales</taxon>
        <taxon>Pleurotineae</taxon>
        <taxon>Pterulaceae</taxon>
        <taxon>Pterulicium</taxon>
    </lineage>
</organism>
<dbReference type="EMBL" id="ML178854">
    <property type="protein sequence ID" value="TFK96804.1"/>
    <property type="molecule type" value="Genomic_DNA"/>
</dbReference>
<keyword evidence="3" id="KW-1185">Reference proteome</keyword>
<protein>
    <submittedName>
        <fullName evidence="2">Uncharacterized protein</fullName>
    </submittedName>
</protein>
<feature type="non-terminal residue" evidence="2">
    <location>
        <position position="93"/>
    </location>
</feature>
<reference evidence="2 3" key="1">
    <citation type="journal article" date="2019" name="Nat. Ecol. Evol.">
        <title>Megaphylogeny resolves global patterns of mushroom evolution.</title>
        <authorList>
            <person name="Varga T."/>
            <person name="Krizsan K."/>
            <person name="Foldi C."/>
            <person name="Dima B."/>
            <person name="Sanchez-Garcia M."/>
            <person name="Sanchez-Ramirez S."/>
            <person name="Szollosi G.J."/>
            <person name="Szarkandi J.G."/>
            <person name="Papp V."/>
            <person name="Albert L."/>
            <person name="Andreopoulos W."/>
            <person name="Angelini C."/>
            <person name="Antonin V."/>
            <person name="Barry K.W."/>
            <person name="Bougher N.L."/>
            <person name="Buchanan P."/>
            <person name="Buyck B."/>
            <person name="Bense V."/>
            <person name="Catcheside P."/>
            <person name="Chovatia M."/>
            <person name="Cooper J."/>
            <person name="Damon W."/>
            <person name="Desjardin D."/>
            <person name="Finy P."/>
            <person name="Geml J."/>
            <person name="Haridas S."/>
            <person name="Hughes K."/>
            <person name="Justo A."/>
            <person name="Karasinski D."/>
            <person name="Kautmanova I."/>
            <person name="Kiss B."/>
            <person name="Kocsube S."/>
            <person name="Kotiranta H."/>
            <person name="LaButti K.M."/>
            <person name="Lechner B.E."/>
            <person name="Liimatainen K."/>
            <person name="Lipzen A."/>
            <person name="Lukacs Z."/>
            <person name="Mihaltcheva S."/>
            <person name="Morgado L.N."/>
            <person name="Niskanen T."/>
            <person name="Noordeloos M.E."/>
            <person name="Ohm R.A."/>
            <person name="Ortiz-Santana B."/>
            <person name="Ovrebo C."/>
            <person name="Racz N."/>
            <person name="Riley R."/>
            <person name="Savchenko A."/>
            <person name="Shiryaev A."/>
            <person name="Soop K."/>
            <person name="Spirin V."/>
            <person name="Szebenyi C."/>
            <person name="Tomsovsky M."/>
            <person name="Tulloss R.E."/>
            <person name="Uehling J."/>
            <person name="Grigoriev I.V."/>
            <person name="Vagvolgyi C."/>
            <person name="Papp T."/>
            <person name="Martin F.M."/>
            <person name="Miettinen O."/>
            <person name="Hibbett D.S."/>
            <person name="Nagy L.G."/>
        </authorList>
    </citation>
    <scope>NUCLEOTIDE SEQUENCE [LARGE SCALE GENOMIC DNA]</scope>
    <source>
        <strain evidence="2 3">CBS 309.79</strain>
    </source>
</reference>
<feature type="non-terminal residue" evidence="2">
    <location>
        <position position="1"/>
    </location>
</feature>
<proteinExistence type="predicted"/>
<dbReference type="Proteomes" id="UP000305067">
    <property type="component" value="Unassembled WGS sequence"/>
</dbReference>
<dbReference type="OrthoDB" id="3246206at2759"/>
<name>A0A5C3Q408_9AGAR</name>